<evidence type="ECO:0000313" key="3">
    <source>
        <dbReference type="Proteomes" id="UP000567179"/>
    </source>
</evidence>
<dbReference type="InterPro" id="IPR011032">
    <property type="entry name" value="GroES-like_sf"/>
</dbReference>
<dbReference type="Proteomes" id="UP000567179">
    <property type="component" value="Unassembled WGS sequence"/>
</dbReference>
<dbReference type="Gene3D" id="3.90.180.10">
    <property type="entry name" value="Medium-chain alcohol dehydrogenases, catalytic domain"/>
    <property type="match status" value="1"/>
</dbReference>
<reference evidence="2 3" key="1">
    <citation type="journal article" date="2020" name="ISME J.">
        <title>Uncovering the hidden diversity of litter-decomposition mechanisms in mushroom-forming fungi.</title>
        <authorList>
            <person name="Floudas D."/>
            <person name="Bentzer J."/>
            <person name="Ahren D."/>
            <person name="Johansson T."/>
            <person name="Persson P."/>
            <person name="Tunlid A."/>
        </authorList>
    </citation>
    <scope>NUCLEOTIDE SEQUENCE [LARGE SCALE GENOMIC DNA]</scope>
    <source>
        <strain evidence="2 3">CBS 101986</strain>
    </source>
</reference>
<dbReference type="InterPro" id="IPR020843">
    <property type="entry name" value="ER"/>
</dbReference>
<dbReference type="PANTHER" id="PTHR45348:SF2">
    <property type="entry name" value="ZINC-TYPE ALCOHOL DEHYDROGENASE-LIKE PROTEIN C2E1P3.01"/>
    <property type="match status" value="1"/>
</dbReference>
<dbReference type="SUPFAM" id="SSF51735">
    <property type="entry name" value="NAD(P)-binding Rossmann-fold domains"/>
    <property type="match status" value="1"/>
</dbReference>
<name>A0A8H5BQX1_9AGAR</name>
<gene>
    <name evidence="2" type="ORF">D9619_004348</name>
</gene>
<evidence type="ECO:0000313" key="2">
    <source>
        <dbReference type="EMBL" id="KAF5327579.1"/>
    </source>
</evidence>
<dbReference type="Gene3D" id="3.40.50.720">
    <property type="entry name" value="NAD(P)-binding Rossmann-like Domain"/>
    <property type="match status" value="1"/>
</dbReference>
<dbReference type="CDD" id="cd08249">
    <property type="entry name" value="enoyl_reductase_like"/>
    <property type="match status" value="1"/>
</dbReference>
<dbReference type="PANTHER" id="PTHR45348">
    <property type="entry name" value="HYPOTHETICAL OXIDOREDUCTASE (EUROFUNG)"/>
    <property type="match status" value="1"/>
</dbReference>
<dbReference type="SUPFAM" id="SSF50129">
    <property type="entry name" value="GroES-like"/>
    <property type="match status" value="1"/>
</dbReference>
<feature type="domain" description="Enoyl reductase (ER)" evidence="1">
    <location>
        <begin position="16"/>
        <end position="339"/>
    </location>
</feature>
<dbReference type="EMBL" id="JAACJJ010000014">
    <property type="protein sequence ID" value="KAF5327579.1"/>
    <property type="molecule type" value="Genomic_DNA"/>
</dbReference>
<dbReference type="OrthoDB" id="3233595at2759"/>
<organism evidence="2 3">
    <name type="scientific">Psilocybe cf. subviscida</name>
    <dbReference type="NCBI Taxonomy" id="2480587"/>
    <lineage>
        <taxon>Eukaryota</taxon>
        <taxon>Fungi</taxon>
        <taxon>Dikarya</taxon>
        <taxon>Basidiomycota</taxon>
        <taxon>Agaricomycotina</taxon>
        <taxon>Agaricomycetes</taxon>
        <taxon>Agaricomycetidae</taxon>
        <taxon>Agaricales</taxon>
        <taxon>Agaricineae</taxon>
        <taxon>Strophariaceae</taxon>
        <taxon>Psilocybe</taxon>
    </lineage>
</organism>
<dbReference type="SMART" id="SM00829">
    <property type="entry name" value="PKS_ER"/>
    <property type="match status" value="1"/>
</dbReference>
<proteinExistence type="predicted"/>
<dbReference type="Pfam" id="PF00107">
    <property type="entry name" value="ADH_zinc_N"/>
    <property type="match status" value="1"/>
</dbReference>
<comment type="caution">
    <text evidence="2">The sequence shown here is derived from an EMBL/GenBank/DDBJ whole genome shotgun (WGS) entry which is preliminary data.</text>
</comment>
<evidence type="ECO:0000259" key="1">
    <source>
        <dbReference type="SMART" id="SM00829"/>
    </source>
</evidence>
<dbReference type="GO" id="GO:0016651">
    <property type="term" value="F:oxidoreductase activity, acting on NAD(P)H"/>
    <property type="evidence" value="ECO:0007669"/>
    <property type="project" value="InterPro"/>
</dbReference>
<keyword evidence="3" id="KW-1185">Reference proteome</keyword>
<dbReference type="InterPro" id="IPR013154">
    <property type="entry name" value="ADH-like_N"/>
</dbReference>
<dbReference type="InterPro" id="IPR036291">
    <property type="entry name" value="NAD(P)-bd_dom_sf"/>
</dbReference>
<dbReference type="InterPro" id="IPR047122">
    <property type="entry name" value="Trans-enoyl_RdTase-like"/>
</dbReference>
<sequence length="347" mass="37320">MTPSVQKALYTLKKKGEFIVGDIIPVPTPGPGEVLVKVMAAGLNPGDWKVREYGEVFEEFPAVFGFDYAGVIEQLGEGVEGFKVGDRVFTESAMTNGHGGFQQYALAVASTLPKIPDNISFEEASTLGVALTTAYVGLYQSLPDGFGLPEPTPSRIHQERRGPFVVLGGSTSCGQVVMQFAKLSGFDPIIATASLSNTESLKAVGATHVFARNLSAEELLAKISSVTSEPLKYVFDVVSSEQTENIGMSILAEGGHFATLSIHPGVKPQPSKGLIKVKGWLRIDKNIPLLEPFYRNHATEFLGKGLIKSNAIEVLPNGLHGIPDGLKRLQNFEVSKMRLVAHPQDTI</sequence>
<dbReference type="AlphaFoldDB" id="A0A8H5BQX1"/>
<accession>A0A8H5BQX1</accession>
<dbReference type="Pfam" id="PF08240">
    <property type="entry name" value="ADH_N"/>
    <property type="match status" value="1"/>
</dbReference>
<dbReference type="InterPro" id="IPR013149">
    <property type="entry name" value="ADH-like_C"/>
</dbReference>
<protein>
    <recommendedName>
        <fullName evidence="1">Enoyl reductase (ER) domain-containing protein</fullName>
    </recommendedName>
</protein>